<dbReference type="SMART" id="SM00430">
    <property type="entry name" value="HOLI"/>
    <property type="match status" value="1"/>
</dbReference>
<dbReference type="EMBL" id="BTSX01000006">
    <property type="protein sequence ID" value="GMT07997.1"/>
    <property type="molecule type" value="Genomic_DNA"/>
</dbReference>
<keyword evidence="2" id="KW-0804">Transcription</keyword>
<evidence type="ECO:0000259" key="5">
    <source>
        <dbReference type="PROSITE" id="PS51843"/>
    </source>
</evidence>
<dbReference type="PROSITE" id="PS51843">
    <property type="entry name" value="NR_LBD"/>
    <property type="match status" value="1"/>
</dbReference>
<feature type="domain" description="NR LBD" evidence="5">
    <location>
        <begin position="24"/>
        <end position="284"/>
    </location>
</feature>
<dbReference type="InterPro" id="IPR035500">
    <property type="entry name" value="NHR-like_dom_sf"/>
</dbReference>
<evidence type="ECO:0000256" key="3">
    <source>
        <dbReference type="ARBA" id="ARBA00023170"/>
    </source>
</evidence>
<dbReference type="Proteomes" id="UP001432027">
    <property type="component" value="Unassembled WGS sequence"/>
</dbReference>
<dbReference type="Gene3D" id="1.10.565.10">
    <property type="entry name" value="Retinoid X Receptor"/>
    <property type="match status" value="1"/>
</dbReference>
<keyword evidence="7" id="KW-1185">Reference proteome</keyword>
<dbReference type="PANTHER" id="PTHR46587:SF5">
    <property type="entry name" value="NUCLEAR HORMONE RECEPTOR FAMILY"/>
    <property type="match status" value="1"/>
</dbReference>
<evidence type="ECO:0000256" key="4">
    <source>
        <dbReference type="SAM" id="MobiDB-lite"/>
    </source>
</evidence>
<keyword evidence="1" id="KW-0805">Transcription regulation</keyword>
<feature type="non-terminal residue" evidence="6">
    <location>
        <position position="285"/>
    </location>
</feature>
<gene>
    <name evidence="6" type="ORF">PENTCL1PPCAC_30171</name>
</gene>
<dbReference type="InterPro" id="IPR000536">
    <property type="entry name" value="Nucl_hrmn_rcpt_lig-bd"/>
</dbReference>
<feature type="region of interest" description="Disordered" evidence="4">
    <location>
        <begin position="1"/>
        <end position="51"/>
    </location>
</feature>
<evidence type="ECO:0000256" key="2">
    <source>
        <dbReference type="ARBA" id="ARBA00023163"/>
    </source>
</evidence>
<feature type="compositionally biased region" description="Low complexity" evidence="4">
    <location>
        <begin position="21"/>
        <end position="42"/>
    </location>
</feature>
<organism evidence="6 7">
    <name type="scientific">Pristionchus entomophagus</name>
    <dbReference type="NCBI Taxonomy" id="358040"/>
    <lineage>
        <taxon>Eukaryota</taxon>
        <taxon>Metazoa</taxon>
        <taxon>Ecdysozoa</taxon>
        <taxon>Nematoda</taxon>
        <taxon>Chromadorea</taxon>
        <taxon>Rhabditida</taxon>
        <taxon>Rhabditina</taxon>
        <taxon>Diplogasteromorpha</taxon>
        <taxon>Diplogasteroidea</taxon>
        <taxon>Neodiplogasteridae</taxon>
        <taxon>Pristionchus</taxon>
    </lineage>
</organism>
<sequence length="285" mass="32797">EALFRRGWEKDDDPPADPSFVVVDDAPTTSSSTSASSANSPDMCDSNWTGPNEQKYGVLQDTFDRVRRARKQDVNLMFHLGIVNAVEWASQFAVFCDLKTQSKRELLKEYSIAFMLVDQGFNTSKQDDDTLWILQHDKVYMCTDYMHGLPEQDRTHYMAKTKAKIHPDFVLECIQGVGTPMRELQIEEFECVLLKTLLLFECFNVYPADSKSEIASIRQRCLKELTAYEAVKHPHHGIERIGILLLMIGNIRNCIHVTCRLFYAHDIFSLMRFEPLVADVYLNKE</sequence>
<accession>A0AAV5UN44</accession>
<dbReference type="AlphaFoldDB" id="A0AAV5UN44"/>
<dbReference type="SUPFAM" id="SSF48508">
    <property type="entry name" value="Nuclear receptor ligand-binding domain"/>
    <property type="match status" value="1"/>
</dbReference>
<dbReference type="PANTHER" id="PTHR46587">
    <property type="entry name" value="NUCLEAR HORMONE RECEPTOR FAMILY"/>
    <property type="match status" value="1"/>
</dbReference>
<keyword evidence="3" id="KW-0675">Receptor</keyword>
<reference evidence="6" key="1">
    <citation type="submission" date="2023-10" db="EMBL/GenBank/DDBJ databases">
        <title>Genome assembly of Pristionchus species.</title>
        <authorList>
            <person name="Yoshida K."/>
            <person name="Sommer R.J."/>
        </authorList>
    </citation>
    <scope>NUCLEOTIDE SEQUENCE</scope>
    <source>
        <strain evidence="6">RS0144</strain>
    </source>
</reference>
<proteinExistence type="predicted"/>
<feature type="non-terminal residue" evidence="6">
    <location>
        <position position="1"/>
    </location>
</feature>
<protein>
    <recommendedName>
        <fullName evidence="5">NR LBD domain-containing protein</fullName>
    </recommendedName>
</protein>
<evidence type="ECO:0000313" key="7">
    <source>
        <dbReference type="Proteomes" id="UP001432027"/>
    </source>
</evidence>
<comment type="caution">
    <text evidence="6">The sequence shown here is derived from an EMBL/GenBank/DDBJ whole genome shotgun (WGS) entry which is preliminary data.</text>
</comment>
<evidence type="ECO:0000256" key="1">
    <source>
        <dbReference type="ARBA" id="ARBA00023015"/>
    </source>
</evidence>
<name>A0AAV5UN44_9BILA</name>
<evidence type="ECO:0000313" key="6">
    <source>
        <dbReference type="EMBL" id="GMT07997.1"/>
    </source>
</evidence>
<dbReference type="Pfam" id="PF00104">
    <property type="entry name" value="Hormone_recep"/>
    <property type="match status" value="1"/>
</dbReference>